<dbReference type="InterPro" id="IPR036388">
    <property type="entry name" value="WH-like_DNA-bd_sf"/>
</dbReference>
<evidence type="ECO:0000313" key="4">
    <source>
        <dbReference type="Proteomes" id="UP000323537"/>
    </source>
</evidence>
<evidence type="ECO:0000256" key="1">
    <source>
        <dbReference type="SAM" id="Phobius"/>
    </source>
</evidence>
<sequence length="179" mass="19833">MFPISLRIRSDSLPETVIHDVLSNSRRKNALRELRTRGGAVSVRELSEAIAADETGEWPAPRCVRESVYASLHQTHLPRLHDLGVVEYDRTRKEVRACRGARDVERYMTVVAGYGFTWTELYQLLGVVTLCVVLAAQLGAPVVGAVDPLLWTSGALATFAVVTVAQLWAAYRLSMPLSR</sequence>
<accession>A0A1I3BC12</accession>
<dbReference type="InterPro" id="IPR055768">
    <property type="entry name" value="DUF7344"/>
</dbReference>
<reference evidence="3 4" key="1">
    <citation type="submission" date="2016-10" db="EMBL/GenBank/DDBJ databases">
        <authorList>
            <person name="Varghese N."/>
            <person name="Submissions S."/>
        </authorList>
    </citation>
    <scope>NUCLEOTIDE SEQUENCE [LARGE SCALE GENOMIC DNA]</scope>
    <source>
        <strain evidence="3 4">CGMCC 1.6377</strain>
    </source>
</reference>
<dbReference type="AlphaFoldDB" id="A0A1I3BC12"/>
<dbReference type="Gene3D" id="1.10.10.10">
    <property type="entry name" value="Winged helix-like DNA-binding domain superfamily/Winged helix DNA-binding domain"/>
    <property type="match status" value="1"/>
</dbReference>
<feature type="domain" description="DUF7344" evidence="2">
    <location>
        <begin position="19"/>
        <end position="96"/>
    </location>
</feature>
<name>A0A1I3BC12_9EURY</name>
<evidence type="ECO:0000259" key="2">
    <source>
        <dbReference type="Pfam" id="PF24035"/>
    </source>
</evidence>
<keyword evidence="1" id="KW-0472">Membrane</keyword>
<proteinExistence type="predicted"/>
<keyword evidence="4" id="KW-1185">Reference proteome</keyword>
<organism evidence="3 4">
    <name type="scientific">Halorubrum aquaticum</name>
    <dbReference type="NCBI Taxonomy" id="387340"/>
    <lineage>
        <taxon>Archaea</taxon>
        <taxon>Methanobacteriati</taxon>
        <taxon>Methanobacteriota</taxon>
        <taxon>Stenosarchaea group</taxon>
        <taxon>Halobacteria</taxon>
        <taxon>Halobacteriales</taxon>
        <taxon>Haloferacaceae</taxon>
        <taxon>Halorubrum</taxon>
    </lineage>
</organism>
<keyword evidence="1" id="KW-1133">Transmembrane helix</keyword>
<evidence type="ECO:0000313" key="3">
    <source>
        <dbReference type="EMBL" id="SFH59251.1"/>
    </source>
</evidence>
<keyword evidence="1" id="KW-0812">Transmembrane</keyword>
<dbReference type="Pfam" id="PF24035">
    <property type="entry name" value="DUF7344"/>
    <property type="match status" value="1"/>
</dbReference>
<gene>
    <name evidence="3" type="ORF">SAMN04488066_1111</name>
</gene>
<protein>
    <recommendedName>
        <fullName evidence="2">DUF7344 domain-containing protein</fullName>
    </recommendedName>
</protein>
<dbReference type="Proteomes" id="UP000323537">
    <property type="component" value="Unassembled WGS sequence"/>
</dbReference>
<dbReference type="EMBL" id="FOPZ01000011">
    <property type="protein sequence ID" value="SFH59251.1"/>
    <property type="molecule type" value="Genomic_DNA"/>
</dbReference>
<feature type="transmembrane region" description="Helical" evidence="1">
    <location>
        <begin position="149"/>
        <end position="171"/>
    </location>
</feature>